<protein>
    <submittedName>
        <fullName evidence="1">Uncharacterized protein</fullName>
    </submittedName>
</protein>
<proteinExistence type="predicted"/>
<dbReference type="AlphaFoldDB" id="A0A346PDE4"/>
<dbReference type="EMBL" id="CP024047">
    <property type="protein sequence ID" value="AXR77539.1"/>
    <property type="molecule type" value="Genomic_DNA"/>
</dbReference>
<organism evidence="1 2">
    <name type="scientific">Natrarchaeobaculum sulfurireducens</name>
    <dbReference type="NCBI Taxonomy" id="2044521"/>
    <lineage>
        <taxon>Archaea</taxon>
        <taxon>Methanobacteriati</taxon>
        <taxon>Methanobacteriota</taxon>
        <taxon>Stenosarchaea group</taxon>
        <taxon>Halobacteria</taxon>
        <taxon>Halobacteriales</taxon>
        <taxon>Natrialbaceae</taxon>
        <taxon>Natrarchaeobaculum</taxon>
    </lineage>
</organism>
<dbReference type="Proteomes" id="UP000258707">
    <property type="component" value="Chromosome"/>
</dbReference>
<name>A0A346PDE4_9EURY</name>
<gene>
    <name evidence="1" type="ORF">AArc1_1199</name>
</gene>
<reference evidence="2" key="1">
    <citation type="submission" date="2017-10" db="EMBL/GenBank/DDBJ databases">
        <title>Phenotypic and genomic properties of facultatively anaerobic sulfur-reducing natronoarchaea from hypersaline soda lakes.</title>
        <authorList>
            <person name="Sorokin D.Y."/>
            <person name="Kublanov I.V."/>
            <person name="Roman P."/>
            <person name="Sinninghe Damste J.S."/>
            <person name="Golyshin P.N."/>
            <person name="Rojo D."/>
            <person name="Ciordia S."/>
            <person name="Mena Md.C."/>
            <person name="Ferrer M."/>
            <person name="Messina E."/>
            <person name="Smedile F."/>
            <person name="La Spada G."/>
            <person name="La Cono V."/>
            <person name="Yakimov M.M."/>
        </authorList>
    </citation>
    <scope>NUCLEOTIDE SEQUENCE [LARGE SCALE GENOMIC DNA]</scope>
    <source>
        <strain evidence="2">AArc1</strain>
    </source>
</reference>
<sequence>MGLATVAGCAAPRAEPTSRLGDIGVPNPGNPVYRTWLPASADAEDPDDIGSAAIRYVDVDRALERGDTLSAGLAGSLFEFWAFGDWFGHDLADLEGLLVIGGGPLTIAYIGEIDATEAESGLEASEYDPLESDGAADLFVRRDQPRLVGVTASGVVQTELADSSDESIERGRVRIGSLVDAHAGERDRRHESEAAFDRVTERLGRGIRTTVPLEPLEWMPEGSAWGSSLDATDEEAVRRASVTLPDDHAMDGEGDDLEDAFASHLEDAWGDEATVYADSSGLEGVVTVTDEPIGEISTAVPPRTTLAFEYDEDEQTATVTNRAGDALERSQLTITVDGQTGDGLQLEDGSFEPGDRFNVHGLPGDVVVGFEYQLESGAYVTLGQFVGSRELTVDPDDDLEA</sequence>
<evidence type="ECO:0000313" key="1">
    <source>
        <dbReference type="EMBL" id="AXR77539.1"/>
    </source>
</evidence>
<evidence type="ECO:0000313" key="2">
    <source>
        <dbReference type="Proteomes" id="UP000258707"/>
    </source>
</evidence>
<accession>A0A346PDE4</accession>
<dbReference type="KEGG" id="nan:AArc1_1199"/>